<dbReference type="eggNOG" id="ENOG5032R84">
    <property type="taxonomic scope" value="Bacteria"/>
</dbReference>
<name>Q0AKP5_MARMM</name>
<feature type="chain" id="PRO_5004168095" description="DUF945 domain-containing protein" evidence="1">
    <location>
        <begin position="27"/>
        <end position="522"/>
    </location>
</feature>
<keyword evidence="1" id="KW-0732">Signal</keyword>
<dbReference type="RefSeq" id="WP_011644792.1">
    <property type="nucleotide sequence ID" value="NC_008347.1"/>
</dbReference>
<proteinExistence type="predicted"/>
<sequence precursor="true">MRHNLLTAAAAASVIVYMLPAGSVEAQSRSAAEAAMTRMGLDGSHESISYESVDYRNGRYSLNDVTFSNFDDETVDSTDEVHADRMTFEALRLDSNGEVLFDGLSLEGISGTDNEDGTVIRLDRISLDGPNAALTTDFGRAVAGETDEDYEPAWNTYEFEGFSIDGLSGTGADESGLFEFSLARLVIENYTRVELGRMAMLGFGFSGVDESGDDVTVSLGEISLVGFQTQAYADMMDAAAAGADDSSVAQAYYQSAFLSPLDVYDSFAIRDILVEASGVHFSMDHFTAAMERSGSRITSTAELGSAMLIPDPSKPAGAQLAMGLGMLGYEQLELRMAANSIYDENTGRAYTTGDNYIELTDGLRLEMGQDVAGYDAYLESLPDTMATLGAMDGSDEEAQMDVVAQLMAPLLINNISMRLVDLSILDRALEAGATTQGISKEELRVQAGAMLGMGLMAAPPEIPRPVLAQLSTALTNFINQGGTLTVDMTPPAPLSIGGMLVDIEAGTFDFNSLGLTFTSEAP</sequence>
<evidence type="ECO:0000313" key="2">
    <source>
        <dbReference type="EMBL" id="ABI67148.1"/>
    </source>
</evidence>
<dbReference type="KEGG" id="mmr:Mmar10_2867"/>
<evidence type="ECO:0000313" key="3">
    <source>
        <dbReference type="Proteomes" id="UP000001964"/>
    </source>
</evidence>
<evidence type="ECO:0008006" key="4">
    <source>
        <dbReference type="Google" id="ProtNLM"/>
    </source>
</evidence>
<accession>Q0AKP5</accession>
<protein>
    <recommendedName>
        <fullName evidence="4">DUF945 domain-containing protein</fullName>
    </recommendedName>
</protein>
<feature type="signal peptide" evidence="1">
    <location>
        <begin position="1"/>
        <end position="26"/>
    </location>
</feature>
<dbReference type="Proteomes" id="UP000001964">
    <property type="component" value="Chromosome"/>
</dbReference>
<dbReference type="AlphaFoldDB" id="Q0AKP5"/>
<dbReference type="OrthoDB" id="7627464at2"/>
<evidence type="ECO:0000256" key="1">
    <source>
        <dbReference type="SAM" id="SignalP"/>
    </source>
</evidence>
<dbReference type="EMBL" id="CP000449">
    <property type="protein sequence ID" value="ABI67148.1"/>
    <property type="molecule type" value="Genomic_DNA"/>
</dbReference>
<gene>
    <name evidence="2" type="ordered locus">Mmar10_2867</name>
</gene>
<organism evidence="2 3">
    <name type="scientific">Maricaulis maris (strain MCS10)</name>
    <name type="common">Caulobacter maris</name>
    <dbReference type="NCBI Taxonomy" id="394221"/>
    <lineage>
        <taxon>Bacteria</taxon>
        <taxon>Pseudomonadati</taxon>
        <taxon>Pseudomonadota</taxon>
        <taxon>Alphaproteobacteria</taxon>
        <taxon>Maricaulales</taxon>
        <taxon>Maricaulaceae</taxon>
        <taxon>Maricaulis</taxon>
    </lineage>
</organism>
<keyword evidence="3" id="KW-1185">Reference proteome</keyword>
<dbReference type="HOGENOM" id="CLU_536197_0_0_5"/>
<reference evidence="2 3" key="1">
    <citation type="submission" date="2006-08" db="EMBL/GenBank/DDBJ databases">
        <title>Complete sequence of Maricaulis maris MCS10.</title>
        <authorList>
            <consortium name="US DOE Joint Genome Institute"/>
            <person name="Copeland A."/>
            <person name="Lucas S."/>
            <person name="Lapidus A."/>
            <person name="Barry K."/>
            <person name="Detter J.C."/>
            <person name="Glavina del Rio T."/>
            <person name="Hammon N."/>
            <person name="Israni S."/>
            <person name="Dalin E."/>
            <person name="Tice H."/>
            <person name="Pitluck S."/>
            <person name="Saunders E."/>
            <person name="Brettin T."/>
            <person name="Bruce D."/>
            <person name="Han C."/>
            <person name="Tapia R."/>
            <person name="Gilna P."/>
            <person name="Schmutz J."/>
            <person name="Larimer F."/>
            <person name="Land M."/>
            <person name="Hauser L."/>
            <person name="Kyrpides N."/>
            <person name="Mikhailova N."/>
            <person name="Viollier P."/>
            <person name="Stephens C."/>
            <person name="Richardson P."/>
        </authorList>
    </citation>
    <scope>NUCLEOTIDE SEQUENCE [LARGE SCALE GENOMIC DNA]</scope>
    <source>
        <strain evidence="2 3">MCS10</strain>
    </source>
</reference>